<accession>A0A8J5L475</accession>
<dbReference type="SUPFAM" id="SSF81301">
    <property type="entry name" value="Nucleotidyltransferase"/>
    <property type="match status" value="1"/>
</dbReference>
<dbReference type="PANTHER" id="PTHR45979">
    <property type="entry name" value="PAP/OAS1 SUBSTRATE-BINDING DOMAIN SUPERFAMILY"/>
    <property type="match status" value="1"/>
</dbReference>
<name>A0A8J5L475_ZINOF</name>
<feature type="coiled-coil region" evidence="1">
    <location>
        <begin position="429"/>
        <end position="456"/>
    </location>
</feature>
<sequence>MGDLQAWPALSDEGSLEEVGQPMQPHPPAVNPDPSAISAENWQVAEKATQDVLRCIQPTVVSEHRRKDVVEYVQKLLKRCIGIEVTFNLLEHFLVLLGVEVSDWNWILSNQVCEMILVVNTNTLQVFPFGSVPLRTYLPDGDIDLTAIGYPNSENALANDVWSVLDREEQCKDAEFEVIDVQYINAEVLHSFQIWFAPSLSRLTSSENCPFSNFERLPPRAGLPQCVPHSRKDCYTCLGLSPRPAPLITSFADTMMRASLNKVMKFTTVKLEARRVEIVDLTKATPEKGTLSAPDVGPKGAPQLATRASSPTRESRSVVGQPSASRPTSFAKSEAPLRSSRKNVLSFTDPFANSITRCASQIGGPPDYDALRTPIFLPLVESRTSRMEADPLHVPLDPSSLGQRENMFADHQIKLEVAVAKKVVIQASLDASRHELEGQEASLTELQASIAMVELESQKDQVEG</sequence>
<organism evidence="3 4">
    <name type="scientific">Zingiber officinale</name>
    <name type="common">Ginger</name>
    <name type="synonym">Amomum zingiber</name>
    <dbReference type="NCBI Taxonomy" id="94328"/>
    <lineage>
        <taxon>Eukaryota</taxon>
        <taxon>Viridiplantae</taxon>
        <taxon>Streptophyta</taxon>
        <taxon>Embryophyta</taxon>
        <taxon>Tracheophyta</taxon>
        <taxon>Spermatophyta</taxon>
        <taxon>Magnoliopsida</taxon>
        <taxon>Liliopsida</taxon>
        <taxon>Zingiberales</taxon>
        <taxon>Zingiberaceae</taxon>
        <taxon>Zingiber</taxon>
    </lineage>
</organism>
<evidence type="ECO:0000256" key="1">
    <source>
        <dbReference type="SAM" id="Coils"/>
    </source>
</evidence>
<keyword evidence="1" id="KW-0175">Coiled coil</keyword>
<evidence type="ECO:0000256" key="2">
    <source>
        <dbReference type="SAM" id="MobiDB-lite"/>
    </source>
</evidence>
<comment type="caution">
    <text evidence="3">The sequence shown here is derived from an EMBL/GenBank/DDBJ whole genome shotgun (WGS) entry which is preliminary data.</text>
</comment>
<feature type="compositionally biased region" description="Polar residues" evidence="2">
    <location>
        <begin position="306"/>
        <end position="331"/>
    </location>
</feature>
<keyword evidence="4" id="KW-1185">Reference proteome</keyword>
<gene>
    <name evidence="3" type="ORF">ZIOFF_039994</name>
</gene>
<evidence type="ECO:0000313" key="3">
    <source>
        <dbReference type="EMBL" id="KAG6500155.1"/>
    </source>
</evidence>
<dbReference type="Gene3D" id="3.30.460.10">
    <property type="entry name" value="Beta Polymerase, domain 2"/>
    <property type="match status" value="1"/>
</dbReference>
<dbReference type="Proteomes" id="UP000734854">
    <property type="component" value="Unassembled WGS sequence"/>
</dbReference>
<dbReference type="InterPro" id="IPR058921">
    <property type="entry name" value="PAP/OAS1-rel"/>
</dbReference>
<proteinExistence type="predicted"/>
<dbReference type="InterPro" id="IPR043519">
    <property type="entry name" value="NT_sf"/>
</dbReference>
<evidence type="ECO:0000313" key="4">
    <source>
        <dbReference type="Proteomes" id="UP000734854"/>
    </source>
</evidence>
<feature type="region of interest" description="Disordered" evidence="2">
    <location>
        <begin position="287"/>
        <end position="337"/>
    </location>
</feature>
<reference evidence="3 4" key="1">
    <citation type="submission" date="2020-08" db="EMBL/GenBank/DDBJ databases">
        <title>Plant Genome Project.</title>
        <authorList>
            <person name="Zhang R.-G."/>
        </authorList>
    </citation>
    <scope>NUCLEOTIDE SEQUENCE [LARGE SCALE GENOMIC DNA]</scope>
    <source>
        <tissue evidence="3">Rhizome</tissue>
    </source>
</reference>
<dbReference type="EMBL" id="JACMSC010000011">
    <property type="protein sequence ID" value="KAG6500155.1"/>
    <property type="molecule type" value="Genomic_DNA"/>
</dbReference>
<dbReference type="PANTHER" id="PTHR45979:SF30">
    <property type="entry name" value="NUCLEOTIDYLTRANSFERASE"/>
    <property type="match status" value="1"/>
</dbReference>
<evidence type="ECO:0008006" key="5">
    <source>
        <dbReference type="Google" id="ProtNLM"/>
    </source>
</evidence>
<dbReference type="AlphaFoldDB" id="A0A8J5L475"/>
<protein>
    <recommendedName>
        <fullName evidence="5">Polymerase nucleotidyl transferase domain-containing protein</fullName>
    </recommendedName>
</protein>